<evidence type="ECO:0000256" key="7">
    <source>
        <dbReference type="ARBA" id="ARBA00023306"/>
    </source>
</evidence>
<feature type="domain" description="SMC hinge" evidence="11">
    <location>
        <begin position="522"/>
        <end position="634"/>
    </location>
</feature>
<dbReference type="InterPro" id="IPR027417">
    <property type="entry name" value="P-loop_NTPase"/>
</dbReference>
<evidence type="ECO:0000256" key="8">
    <source>
        <dbReference type="PIRNR" id="PIRNR005719"/>
    </source>
</evidence>
<protein>
    <recommendedName>
        <fullName evidence="8">Structural maintenance of chromosomes protein</fullName>
    </recommendedName>
</protein>
<keyword evidence="3" id="KW-0132">Cell division</keyword>
<dbReference type="FunFam" id="3.40.50.300:FF:000424">
    <property type="entry name" value="Structural maintenance of chromosomes 3"/>
    <property type="match status" value="1"/>
</dbReference>
<dbReference type="Pfam" id="PF06470">
    <property type="entry name" value="SMC_hinge"/>
    <property type="match status" value="1"/>
</dbReference>
<dbReference type="InterPro" id="IPR036277">
    <property type="entry name" value="SMC_hinge_sf"/>
</dbReference>
<gene>
    <name evidence="12" type="ORF">FMAN_04671</name>
</gene>
<evidence type="ECO:0000256" key="3">
    <source>
        <dbReference type="ARBA" id="ARBA00022618"/>
    </source>
</evidence>
<dbReference type="SUPFAM" id="SSF75553">
    <property type="entry name" value="Smc hinge domain"/>
    <property type="match status" value="1"/>
</dbReference>
<dbReference type="InterPro" id="IPR003395">
    <property type="entry name" value="RecF/RecN/SMC_N"/>
</dbReference>
<dbReference type="Proteomes" id="UP000184255">
    <property type="component" value="Unassembled WGS sequence"/>
</dbReference>
<comment type="caution">
    <text evidence="12">The sequence shown here is derived from an EMBL/GenBank/DDBJ whole genome shotgun (WGS) entry which is preliminary data.</text>
</comment>
<organism evidence="12 13">
    <name type="scientific">Fusarium mangiferae</name>
    <name type="common">Mango malformation disease fungus</name>
    <dbReference type="NCBI Taxonomy" id="192010"/>
    <lineage>
        <taxon>Eukaryota</taxon>
        <taxon>Fungi</taxon>
        <taxon>Dikarya</taxon>
        <taxon>Ascomycota</taxon>
        <taxon>Pezizomycotina</taxon>
        <taxon>Sordariomycetes</taxon>
        <taxon>Hypocreomycetidae</taxon>
        <taxon>Hypocreales</taxon>
        <taxon>Nectriaceae</taxon>
        <taxon>Fusarium</taxon>
        <taxon>Fusarium fujikuroi species complex</taxon>
    </lineage>
</organism>
<keyword evidence="4" id="KW-0498">Mitosis</keyword>
<keyword evidence="5 9" id="KW-0175">Coiled coil</keyword>
<keyword evidence="6 8" id="KW-0539">Nucleus</keyword>
<dbReference type="GO" id="GO:0005634">
    <property type="term" value="C:nucleus"/>
    <property type="evidence" value="ECO:0007669"/>
    <property type="project" value="UniProtKB-SubCell"/>
</dbReference>
<dbReference type="GO" id="GO:0005524">
    <property type="term" value="F:ATP binding"/>
    <property type="evidence" value="ECO:0007669"/>
    <property type="project" value="InterPro"/>
</dbReference>
<reference evidence="13" key="1">
    <citation type="journal article" date="2016" name="Genome Biol. Evol.">
        <title>Comparative 'omics' of the Fusarium fujikuroi species complex highlights differences in genetic potential and metabolite synthesis.</title>
        <authorList>
            <person name="Niehaus E.-M."/>
            <person name="Muensterkoetter M."/>
            <person name="Proctor R.H."/>
            <person name="Brown D.W."/>
            <person name="Sharon A."/>
            <person name="Idan Y."/>
            <person name="Oren-Young L."/>
            <person name="Sieber C.M."/>
            <person name="Novak O."/>
            <person name="Pencik A."/>
            <person name="Tarkowska D."/>
            <person name="Hromadova K."/>
            <person name="Freeman S."/>
            <person name="Maymon M."/>
            <person name="Elazar M."/>
            <person name="Youssef S.A."/>
            <person name="El-Shabrawy E.S.M."/>
            <person name="Shalaby A.B.A."/>
            <person name="Houterman P."/>
            <person name="Brock N.L."/>
            <person name="Burkhardt I."/>
            <person name="Tsavkelova E.A."/>
            <person name="Dickschat J.S."/>
            <person name="Galuszka P."/>
            <person name="Gueldener U."/>
            <person name="Tudzynski B."/>
        </authorList>
    </citation>
    <scope>NUCLEOTIDE SEQUENCE [LARGE SCALE GENOMIC DNA]</scope>
    <source>
        <strain evidence="13">MRC7560</strain>
    </source>
</reference>
<comment type="similarity">
    <text evidence="2">Belongs to the SMC family. SMC3 subfamily.</text>
</comment>
<dbReference type="PANTHER" id="PTHR43977">
    <property type="entry name" value="STRUCTURAL MAINTENANCE OF CHROMOSOMES PROTEIN 3"/>
    <property type="match status" value="1"/>
</dbReference>
<evidence type="ECO:0000256" key="4">
    <source>
        <dbReference type="ARBA" id="ARBA00022776"/>
    </source>
</evidence>
<feature type="coiled-coil region" evidence="9">
    <location>
        <begin position="399"/>
        <end position="503"/>
    </location>
</feature>
<dbReference type="VEuPathDB" id="FungiDB:FMAN_04671"/>
<dbReference type="Gene3D" id="1.20.1060.20">
    <property type="match status" value="1"/>
</dbReference>
<evidence type="ECO:0000256" key="10">
    <source>
        <dbReference type="SAM" id="MobiDB-lite"/>
    </source>
</evidence>
<dbReference type="Gene3D" id="3.40.50.300">
    <property type="entry name" value="P-loop containing nucleotide triphosphate hydrolases"/>
    <property type="match status" value="2"/>
</dbReference>
<feature type="region of interest" description="Disordered" evidence="10">
    <location>
        <begin position="837"/>
        <end position="856"/>
    </location>
</feature>
<evidence type="ECO:0000256" key="5">
    <source>
        <dbReference type="ARBA" id="ARBA00023054"/>
    </source>
</evidence>
<dbReference type="Pfam" id="PF02463">
    <property type="entry name" value="SMC_N"/>
    <property type="match status" value="1"/>
</dbReference>
<dbReference type="RefSeq" id="XP_041679441.1">
    <property type="nucleotide sequence ID" value="XM_041828593.1"/>
</dbReference>
<dbReference type="PIRSF" id="PIRSF005719">
    <property type="entry name" value="SMC"/>
    <property type="match status" value="1"/>
</dbReference>
<dbReference type="InterPro" id="IPR010935">
    <property type="entry name" value="SMC_hinge"/>
</dbReference>
<evidence type="ECO:0000256" key="9">
    <source>
        <dbReference type="SAM" id="Coils"/>
    </source>
</evidence>
<feature type="coiled-coil region" evidence="9">
    <location>
        <begin position="260"/>
        <end position="294"/>
    </location>
</feature>
<dbReference type="GO" id="GO:0007059">
    <property type="term" value="P:chromosome segregation"/>
    <property type="evidence" value="ECO:0007669"/>
    <property type="project" value="UniProtKB-ARBA"/>
</dbReference>
<dbReference type="SMART" id="SM00968">
    <property type="entry name" value="SMC_hinge"/>
    <property type="match status" value="1"/>
</dbReference>
<dbReference type="Gene3D" id="3.30.70.1620">
    <property type="match status" value="1"/>
</dbReference>
<dbReference type="InterPro" id="IPR041741">
    <property type="entry name" value="SMC3_ABC_euk"/>
</dbReference>
<dbReference type="EMBL" id="FCQH01000003">
    <property type="protein sequence ID" value="CVK88843.1"/>
    <property type="molecule type" value="Genomic_DNA"/>
</dbReference>
<dbReference type="GO" id="GO:0016887">
    <property type="term" value="F:ATP hydrolysis activity"/>
    <property type="evidence" value="ECO:0007669"/>
    <property type="project" value="InterPro"/>
</dbReference>
<sequence length="1198" mass="136791">MYIKQIIIQGFKSYKDQTVIEPFSPKTNVIVGRNGSGKSNFFAAIRFVLSDAYTQMSREERQGLLHEGSGSAVMSAYVEIIFDNSDDRFPTGNKEVILRRTIGLKKDEYSVDRKVVTKADVMNLLEAAGFSRSNPYYIVPQGRVTALTNMKESDRLNLLKEVAGTHVYETRRAESLKIMNETNNKREKIDELLEYIKERLSELEEEKEELRAFQDKDRERRCLEYAYYHNIQLGIQANLDELDNARQDGIDSSDTNRAEYADGEKAISRLDSEIHKLQREMELLQIERRQVEEDRRDGAKALAKAEMKVKNLREGQSAQEQARTQHAAELESVQNEIASKEQQLSTISPAYNQKKQEEDEIRRQLDHAEATRNRLFAKQGRGTQFRNKSERDAWLRKEIQELELNISTQKANKIDADEEVERVQQSIAQAEQDVADLRSRLANFPDERIALEEEAAKARDIIDKLNDERKLVRREDDKLNSVIANARQEKETAERELAHAMDGSTARGLATIRRLKQERDIPGAYGTLAELLEVSDAYRLPVEQIAGASLFHYVVDNADTATYLADTLYRQQGGRVTFMPLAQLRPRQIKLPRSNDAVPLLSKINFNEEYEKAFQQVFGKAVVCPNLTVASQYARSHGVDGITPEGDTTNKRGAMTGGYIDPRKSRLHAVQAVNKWRDEYERLLAQSRDIRKQTELKDQEITAAMSDLQKANERLRRAVDGVEPLNHELFNKLKHLNKEQSHLEAAKKRRDAVEKNMNSFLEDLAAHEAELGSDFKKTLTASEERQLEELGTSTQELQKQWNELSRARRDLERQKQLLEVDLRQNLQMKLDQLNSQAFEDSTGSSGGGLKDAQRELKKAQKAQKAVEASLQELENKMDDAQARLEELANEKAQLEQVQSEISARIERQQKKMDRSLRKKAVLSTQAAECAQTIRDLGVLPEEAFDKYENMDPNQVSTKIKKVNEALKKYKHVNKKAFEQYNNFTTQQDQLMKRRKELDDSQESIEVLVEHLDRRKDEAIERTFKQVSKEFTTIFGKLVPAGHGRLLIQRRADRRQEPVDESDGEVRGVENYTGVGISVSFNSKHLDEQQKIQQLSGGQKSLCALCLIFALQATESSPMVIFDEVDANLDAQYRTAVAALLESISKEIGTQFICTTFRPEIVHVADRCYGVTFRSKTSSIDCVSTEQALEFVEGQAKPT</sequence>
<dbReference type="AlphaFoldDB" id="A0A1L7SY62"/>
<comment type="subcellular location">
    <subcellularLocation>
        <location evidence="1 8">Nucleus</location>
    </subcellularLocation>
</comment>
<dbReference type="SUPFAM" id="SSF52540">
    <property type="entry name" value="P-loop containing nucleoside triphosphate hydrolases"/>
    <property type="match status" value="1"/>
</dbReference>
<evidence type="ECO:0000256" key="2">
    <source>
        <dbReference type="ARBA" id="ARBA00005917"/>
    </source>
</evidence>
<proteinExistence type="inferred from homology"/>
<feature type="coiled-coil region" evidence="9">
    <location>
        <begin position="323"/>
        <end position="374"/>
    </location>
</feature>
<feature type="coiled-coil region" evidence="9">
    <location>
        <begin position="736"/>
        <end position="770"/>
    </location>
</feature>
<evidence type="ECO:0000313" key="13">
    <source>
        <dbReference type="Proteomes" id="UP000184255"/>
    </source>
</evidence>
<dbReference type="GO" id="GO:0051276">
    <property type="term" value="P:chromosome organization"/>
    <property type="evidence" value="ECO:0007669"/>
    <property type="project" value="InterPro"/>
</dbReference>
<evidence type="ECO:0000256" key="1">
    <source>
        <dbReference type="ARBA" id="ARBA00004123"/>
    </source>
</evidence>
<accession>A0A1L7SY62</accession>
<evidence type="ECO:0000313" key="12">
    <source>
        <dbReference type="EMBL" id="CVK88843.1"/>
    </source>
</evidence>
<dbReference type="FunFam" id="3.40.50.300:FF:000370">
    <property type="entry name" value="Structural maintenance of chromosomes 3"/>
    <property type="match status" value="1"/>
</dbReference>
<evidence type="ECO:0000256" key="6">
    <source>
        <dbReference type="ARBA" id="ARBA00023242"/>
    </source>
</evidence>
<evidence type="ECO:0000259" key="11">
    <source>
        <dbReference type="SMART" id="SM00968"/>
    </source>
</evidence>
<dbReference type="CDD" id="cd03272">
    <property type="entry name" value="ABC_SMC3_euk"/>
    <property type="match status" value="1"/>
</dbReference>
<keyword evidence="7" id="KW-0131">Cell cycle</keyword>
<name>A0A1L7SY62_FUSMA</name>
<dbReference type="GeneID" id="65083940"/>
<dbReference type="GO" id="GO:0051301">
    <property type="term" value="P:cell division"/>
    <property type="evidence" value="ECO:0007669"/>
    <property type="project" value="UniProtKB-KW"/>
</dbReference>
<feature type="coiled-coil region" evidence="9">
    <location>
        <begin position="179"/>
        <end position="220"/>
    </location>
</feature>
<dbReference type="InterPro" id="IPR024704">
    <property type="entry name" value="SMC"/>
</dbReference>
<keyword evidence="13" id="KW-1185">Reference proteome</keyword>
<dbReference type="GO" id="GO:0005694">
    <property type="term" value="C:chromosome"/>
    <property type="evidence" value="ECO:0007669"/>
    <property type="project" value="InterPro"/>
</dbReference>